<dbReference type="PANTHER" id="PTHR43646">
    <property type="entry name" value="GLYCOSYLTRANSFERASE"/>
    <property type="match status" value="1"/>
</dbReference>
<keyword evidence="1" id="KW-0472">Membrane</keyword>
<name>A0A7Y9T2U8_9BACT</name>
<evidence type="ECO:0000313" key="3">
    <source>
        <dbReference type="EMBL" id="NYF51537.1"/>
    </source>
</evidence>
<gene>
    <name evidence="3" type="ORF">HDF12_001902</name>
</gene>
<feature type="transmembrane region" description="Helical" evidence="1">
    <location>
        <begin position="322"/>
        <end position="340"/>
    </location>
</feature>
<dbReference type="GO" id="GO:0016740">
    <property type="term" value="F:transferase activity"/>
    <property type="evidence" value="ECO:0007669"/>
    <property type="project" value="UniProtKB-KW"/>
</dbReference>
<keyword evidence="1" id="KW-0812">Transmembrane</keyword>
<accession>A0A7Y9T2U8</accession>
<dbReference type="EMBL" id="JACCCV010000001">
    <property type="protein sequence ID" value="NYF51537.1"/>
    <property type="molecule type" value="Genomic_DNA"/>
</dbReference>
<protein>
    <submittedName>
        <fullName evidence="3">Glycosyltransferase involved in cell wall biosynthesis</fullName>
    </submittedName>
</protein>
<proteinExistence type="predicted"/>
<organism evidence="3 4">
    <name type="scientific">Tunturiibacter lichenicola</name>
    <dbReference type="NCBI Taxonomy" id="2051959"/>
    <lineage>
        <taxon>Bacteria</taxon>
        <taxon>Pseudomonadati</taxon>
        <taxon>Acidobacteriota</taxon>
        <taxon>Terriglobia</taxon>
        <taxon>Terriglobales</taxon>
        <taxon>Acidobacteriaceae</taxon>
        <taxon>Tunturiibacter</taxon>
    </lineage>
</organism>
<comment type="caution">
    <text evidence="3">The sequence shown here is derived from an EMBL/GenBank/DDBJ whole genome shotgun (WGS) entry which is preliminary data.</text>
</comment>
<sequence length="363" mass="40670">MSDTDPAQEPNSTETPDLELSVIIPARNEQRSLAACLASILSQSEPGFLLGQQWELIVVNDDSTDNTRTIAAEAASTHEGVLVFDAPPLDLSANGGFTGKTNACWTGAQAARGRYLLFTDADTIHQTNDISRSLREADRHDASLLSYSPRQIVTGFWQHAVMPLIFSELASVYPPKQVNDPASRLAAANGQFLLVERDAYFSVGGHRAVGRSVLDDVALAENIKRGSRTIRFRYAPEALSTRMYWTTSEMVEGWTKNLALLFPKPVALALWRVLDLLLFFGLPVAAFGLYWLQPWQRNVILLIWVRTLWRFYSRVARSNFPALDIAISILGVPFFVYLLLRSVSRHRFKKIVIWKGRNYNTSP</sequence>
<dbReference type="PANTHER" id="PTHR43646:SF3">
    <property type="entry name" value="SLR1566 PROTEIN"/>
    <property type="match status" value="1"/>
</dbReference>
<dbReference type="SUPFAM" id="SSF53448">
    <property type="entry name" value="Nucleotide-diphospho-sugar transferases"/>
    <property type="match status" value="1"/>
</dbReference>
<evidence type="ECO:0000259" key="2">
    <source>
        <dbReference type="Pfam" id="PF00535"/>
    </source>
</evidence>
<dbReference type="AlphaFoldDB" id="A0A7Y9T2U8"/>
<dbReference type="Gene3D" id="3.90.550.10">
    <property type="entry name" value="Spore Coat Polysaccharide Biosynthesis Protein SpsA, Chain A"/>
    <property type="match status" value="1"/>
</dbReference>
<keyword evidence="1" id="KW-1133">Transmembrane helix</keyword>
<dbReference type="Proteomes" id="UP000534186">
    <property type="component" value="Unassembled WGS sequence"/>
</dbReference>
<evidence type="ECO:0000313" key="4">
    <source>
        <dbReference type="Proteomes" id="UP000534186"/>
    </source>
</evidence>
<reference evidence="3 4" key="1">
    <citation type="submission" date="2020-07" db="EMBL/GenBank/DDBJ databases">
        <title>Genomic Encyclopedia of Type Strains, Phase IV (KMG-V): Genome sequencing to study the core and pangenomes of soil and plant-associated prokaryotes.</title>
        <authorList>
            <person name="Whitman W."/>
        </authorList>
    </citation>
    <scope>NUCLEOTIDE SEQUENCE [LARGE SCALE GENOMIC DNA]</scope>
    <source>
        <strain evidence="3 4">M8UP30</strain>
    </source>
</reference>
<keyword evidence="3" id="KW-0808">Transferase</keyword>
<feature type="domain" description="Glycosyltransferase 2-like" evidence="2">
    <location>
        <begin position="21"/>
        <end position="160"/>
    </location>
</feature>
<dbReference type="CDD" id="cd00761">
    <property type="entry name" value="Glyco_tranf_GTA_type"/>
    <property type="match status" value="1"/>
</dbReference>
<dbReference type="Pfam" id="PF00535">
    <property type="entry name" value="Glycos_transf_2"/>
    <property type="match status" value="1"/>
</dbReference>
<feature type="transmembrane region" description="Helical" evidence="1">
    <location>
        <begin position="269"/>
        <end position="292"/>
    </location>
</feature>
<dbReference type="InterPro" id="IPR001173">
    <property type="entry name" value="Glyco_trans_2-like"/>
</dbReference>
<dbReference type="InterPro" id="IPR029044">
    <property type="entry name" value="Nucleotide-diphossugar_trans"/>
</dbReference>
<evidence type="ECO:0000256" key="1">
    <source>
        <dbReference type="SAM" id="Phobius"/>
    </source>
</evidence>